<evidence type="ECO:0000313" key="1">
    <source>
        <dbReference type="EMBL" id="MBS4538216.1"/>
    </source>
</evidence>
<dbReference type="RefSeq" id="WP_203366143.1">
    <property type="nucleotide sequence ID" value="NZ_WSFT01000029.1"/>
</dbReference>
<name>A0A942UXM1_9FIRM</name>
<evidence type="ECO:0000313" key="2">
    <source>
        <dbReference type="Proteomes" id="UP000724672"/>
    </source>
</evidence>
<dbReference type="AlphaFoldDB" id="A0A942UXM1"/>
<organism evidence="1 2">
    <name type="scientific">Anaeromonas frigoriresistens</name>
    <dbReference type="NCBI Taxonomy" id="2683708"/>
    <lineage>
        <taxon>Bacteria</taxon>
        <taxon>Bacillati</taxon>
        <taxon>Bacillota</taxon>
        <taxon>Tissierellia</taxon>
        <taxon>Tissierellales</taxon>
        <taxon>Thermohalobacteraceae</taxon>
        <taxon>Anaeromonas</taxon>
    </lineage>
</organism>
<dbReference type="EMBL" id="WSFT01000029">
    <property type="protein sequence ID" value="MBS4538216.1"/>
    <property type="molecule type" value="Genomic_DNA"/>
</dbReference>
<keyword evidence="2" id="KW-1185">Reference proteome</keyword>
<comment type="caution">
    <text evidence="1">The sequence shown here is derived from an EMBL/GenBank/DDBJ whole genome shotgun (WGS) entry which is preliminary data.</text>
</comment>
<gene>
    <name evidence="1" type="ORF">GOQ27_07060</name>
</gene>
<proteinExistence type="predicted"/>
<reference evidence="1" key="1">
    <citation type="submission" date="2019-12" db="EMBL/GenBank/DDBJ databases">
        <title>Clostridiaceae gen. nov. sp. nov., isolated from sediment in Xinjiang, China.</title>
        <authorList>
            <person name="Zhang R."/>
        </authorList>
    </citation>
    <scope>NUCLEOTIDE SEQUENCE</scope>
    <source>
        <strain evidence="1">D2Q-11</strain>
    </source>
</reference>
<protein>
    <submittedName>
        <fullName evidence="1">Uncharacterized protein</fullName>
    </submittedName>
</protein>
<accession>A0A942UXM1</accession>
<dbReference type="Proteomes" id="UP000724672">
    <property type="component" value="Unassembled WGS sequence"/>
</dbReference>
<sequence length="125" mass="14679">MNIDTNLLSDTVLEELKKYHPRVYRNRAPQNPIFPYIIYVLDNLVDSFPSEDYYIHIDVYDDGNKSVRAMENLADIIDNNINNKVLNIPGLNIHFKREGRQFVGSEDLGGKNLINLRYNTRVYFR</sequence>